<feature type="region of interest" description="Disordered" evidence="1">
    <location>
        <begin position="1"/>
        <end position="25"/>
    </location>
</feature>
<dbReference type="STRING" id="1884261.A0A5C3QBN4"/>
<organism evidence="3 4">
    <name type="scientific">Pterulicium gracile</name>
    <dbReference type="NCBI Taxonomy" id="1884261"/>
    <lineage>
        <taxon>Eukaryota</taxon>
        <taxon>Fungi</taxon>
        <taxon>Dikarya</taxon>
        <taxon>Basidiomycota</taxon>
        <taxon>Agaricomycotina</taxon>
        <taxon>Agaricomycetes</taxon>
        <taxon>Agaricomycetidae</taxon>
        <taxon>Agaricales</taxon>
        <taxon>Pleurotineae</taxon>
        <taxon>Pterulaceae</taxon>
        <taxon>Pterulicium</taxon>
    </lineage>
</organism>
<feature type="region of interest" description="Disordered" evidence="1">
    <location>
        <begin position="198"/>
        <end position="245"/>
    </location>
</feature>
<dbReference type="EMBL" id="ML178835">
    <property type="protein sequence ID" value="TFK99151.1"/>
    <property type="molecule type" value="Genomic_DNA"/>
</dbReference>
<sequence length="245" mass="26891">MSDNADTQPTAIPSNSPPPAQSTSYVVYKPPVNLSSPVPNLPDSFFTPTSSDLKSAQATLSSRTRNLNDSPLQLRASREAALQARAEKYPNTTLRIRFTDRTQLEKTFPSTDKIRSVYAFVRNLLREDVKPIKFILYQSPPKRDLKVSDPAVRDLNLYELQLAPSSVLLLRFEDDKLNSSTYPAPLVDSAISEAVELPRPPEFPVAPSPAPNSGSGASTSKLTGDSSAEAKEKKISKFFKLPGKK</sequence>
<dbReference type="PANTHER" id="PTHR46467:SF1">
    <property type="entry name" value="TETHER CONTAINING UBX DOMAIN FOR GLUT4"/>
    <property type="match status" value="1"/>
</dbReference>
<feature type="compositionally biased region" description="Pro residues" evidence="1">
    <location>
        <begin position="198"/>
        <end position="210"/>
    </location>
</feature>
<dbReference type="Pfam" id="PF00789">
    <property type="entry name" value="UBX"/>
    <property type="match status" value="1"/>
</dbReference>
<dbReference type="InterPro" id="IPR029071">
    <property type="entry name" value="Ubiquitin-like_domsf"/>
</dbReference>
<dbReference type="InterPro" id="IPR001012">
    <property type="entry name" value="UBX_dom"/>
</dbReference>
<dbReference type="GO" id="GO:0005634">
    <property type="term" value="C:nucleus"/>
    <property type="evidence" value="ECO:0007669"/>
    <property type="project" value="TreeGrafter"/>
</dbReference>
<evidence type="ECO:0000259" key="2">
    <source>
        <dbReference type="PROSITE" id="PS50033"/>
    </source>
</evidence>
<dbReference type="Gene3D" id="3.10.20.90">
    <property type="entry name" value="Phosphatidylinositol 3-kinase Catalytic Subunit, Chain A, domain 1"/>
    <property type="match status" value="1"/>
</dbReference>
<evidence type="ECO:0000256" key="1">
    <source>
        <dbReference type="SAM" id="MobiDB-lite"/>
    </source>
</evidence>
<keyword evidence="4" id="KW-1185">Reference proteome</keyword>
<dbReference type="PANTHER" id="PTHR46467">
    <property type="entry name" value="TETHER CONTAINING UBX DOMAIN FOR GLUT4"/>
    <property type="match status" value="1"/>
</dbReference>
<dbReference type="SUPFAM" id="SSF54236">
    <property type="entry name" value="Ubiquitin-like"/>
    <property type="match status" value="1"/>
</dbReference>
<feature type="domain" description="UBX" evidence="2">
    <location>
        <begin position="87"/>
        <end position="170"/>
    </location>
</feature>
<feature type="compositionally biased region" description="Polar residues" evidence="1">
    <location>
        <begin position="1"/>
        <end position="14"/>
    </location>
</feature>
<evidence type="ECO:0000313" key="3">
    <source>
        <dbReference type="EMBL" id="TFK99151.1"/>
    </source>
</evidence>
<dbReference type="GO" id="GO:0012506">
    <property type="term" value="C:vesicle membrane"/>
    <property type="evidence" value="ECO:0007669"/>
    <property type="project" value="TreeGrafter"/>
</dbReference>
<dbReference type="AlphaFoldDB" id="A0A5C3QBN4"/>
<feature type="compositionally biased region" description="Basic residues" evidence="1">
    <location>
        <begin position="236"/>
        <end position="245"/>
    </location>
</feature>
<evidence type="ECO:0000313" key="4">
    <source>
        <dbReference type="Proteomes" id="UP000305067"/>
    </source>
</evidence>
<proteinExistence type="predicted"/>
<dbReference type="GO" id="GO:0006886">
    <property type="term" value="P:intracellular protein transport"/>
    <property type="evidence" value="ECO:0007669"/>
    <property type="project" value="TreeGrafter"/>
</dbReference>
<dbReference type="OrthoDB" id="440781at2759"/>
<dbReference type="Proteomes" id="UP000305067">
    <property type="component" value="Unassembled WGS sequence"/>
</dbReference>
<dbReference type="GO" id="GO:0005737">
    <property type="term" value="C:cytoplasm"/>
    <property type="evidence" value="ECO:0007669"/>
    <property type="project" value="TreeGrafter"/>
</dbReference>
<dbReference type="SMART" id="SM00166">
    <property type="entry name" value="UBX"/>
    <property type="match status" value="1"/>
</dbReference>
<name>A0A5C3QBN4_9AGAR</name>
<protein>
    <recommendedName>
        <fullName evidence="2">UBX domain-containing protein</fullName>
    </recommendedName>
</protein>
<dbReference type="PROSITE" id="PS50033">
    <property type="entry name" value="UBX"/>
    <property type="match status" value="1"/>
</dbReference>
<feature type="compositionally biased region" description="Low complexity" evidence="1">
    <location>
        <begin position="211"/>
        <end position="220"/>
    </location>
</feature>
<reference evidence="3 4" key="1">
    <citation type="journal article" date="2019" name="Nat. Ecol. Evol.">
        <title>Megaphylogeny resolves global patterns of mushroom evolution.</title>
        <authorList>
            <person name="Varga T."/>
            <person name="Krizsan K."/>
            <person name="Foldi C."/>
            <person name="Dima B."/>
            <person name="Sanchez-Garcia M."/>
            <person name="Sanchez-Ramirez S."/>
            <person name="Szollosi G.J."/>
            <person name="Szarkandi J.G."/>
            <person name="Papp V."/>
            <person name="Albert L."/>
            <person name="Andreopoulos W."/>
            <person name="Angelini C."/>
            <person name="Antonin V."/>
            <person name="Barry K.W."/>
            <person name="Bougher N.L."/>
            <person name="Buchanan P."/>
            <person name="Buyck B."/>
            <person name="Bense V."/>
            <person name="Catcheside P."/>
            <person name="Chovatia M."/>
            <person name="Cooper J."/>
            <person name="Damon W."/>
            <person name="Desjardin D."/>
            <person name="Finy P."/>
            <person name="Geml J."/>
            <person name="Haridas S."/>
            <person name="Hughes K."/>
            <person name="Justo A."/>
            <person name="Karasinski D."/>
            <person name="Kautmanova I."/>
            <person name="Kiss B."/>
            <person name="Kocsube S."/>
            <person name="Kotiranta H."/>
            <person name="LaButti K.M."/>
            <person name="Lechner B.E."/>
            <person name="Liimatainen K."/>
            <person name="Lipzen A."/>
            <person name="Lukacs Z."/>
            <person name="Mihaltcheva S."/>
            <person name="Morgado L.N."/>
            <person name="Niskanen T."/>
            <person name="Noordeloos M.E."/>
            <person name="Ohm R.A."/>
            <person name="Ortiz-Santana B."/>
            <person name="Ovrebo C."/>
            <person name="Racz N."/>
            <person name="Riley R."/>
            <person name="Savchenko A."/>
            <person name="Shiryaev A."/>
            <person name="Soop K."/>
            <person name="Spirin V."/>
            <person name="Szebenyi C."/>
            <person name="Tomsovsky M."/>
            <person name="Tulloss R.E."/>
            <person name="Uehling J."/>
            <person name="Grigoriev I.V."/>
            <person name="Vagvolgyi C."/>
            <person name="Papp T."/>
            <person name="Martin F.M."/>
            <person name="Miettinen O."/>
            <person name="Hibbett D.S."/>
            <person name="Nagy L.G."/>
        </authorList>
    </citation>
    <scope>NUCLEOTIDE SEQUENCE [LARGE SCALE GENOMIC DNA]</scope>
    <source>
        <strain evidence="3 4">CBS 309.79</strain>
    </source>
</reference>
<gene>
    <name evidence="3" type="ORF">BDV98DRAFT_551854</name>
</gene>
<accession>A0A5C3QBN4</accession>